<dbReference type="NCBIfam" id="TIGR03647">
    <property type="entry name" value="Na_symport_sm"/>
    <property type="match status" value="1"/>
</dbReference>
<organism evidence="3 4">
    <name type="scientific">Zoogloea oleivorans</name>
    <dbReference type="NCBI Taxonomy" id="1552750"/>
    <lineage>
        <taxon>Bacteria</taxon>
        <taxon>Pseudomonadati</taxon>
        <taxon>Pseudomonadota</taxon>
        <taxon>Betaproteobacteria</taxon>
        <taxon>Rhodocyclales</taxon>
        <taxon>Zoogloeaceae</taxon>
        <taxon>Zoogloea</taxon>
    </lineage>
</organism>
<dbReference type="EMBL" id="SDKK01000018">
    <property type="protein sequence ID" value="TYC54631.1"/>
    <property type="molecule type" value="Genomic_DNA"/>
</dbReference>
<keyword evidence="1" id="KW-1133">Transmembrane helix</keyword>
<evidence type="ECO:0000256" key="1">
    <source>
        <dbReference type="SAM" id="Phobius"/>
    </source>
</evidence>
<keyword evidence="1" id="KW-0812">Transmembrane</keyword>
<dbReference type="AlphaFoldDB" id="A0A6C2CKV4"/>
<accession>A0A6C2CKV4</accession>
<dbReference type="Pfam" id="PF13937">
    <property type="entry name" value="DUF4212"/>
    <property type="match status" value="1"/>
</dbReference>
<keyword evidence="1" id="KW-0472">Membrane</keyword>
<feature type="domain" description="Sodium symporter small subunit" evidence="2">
    <location>
        <begin position="2"/>
        <end position="68"/>
    </location>
</feature>
<reference evidence="3 4" key="1">
    <citation type="submission" date="2019-01" db="EMBL/GenBank/DDBJ databases">
        <title>Zoogloea oleivorans genome sequencing and assembly.</title>
        <authorList>
            <person name="Tancsics A."/>
            <person name="Farkas M."/>
            <person name="Kriszt B."/>
            <person name="Maroti G."/>
            <person name="Horvath B."/>
        </authorList>
    </citation>
    <scope>NUCLEOTIDE SEQUENCE [LARGE SCALE GENOMIC DNA]</scope>
    <source>
        <strain evidence="3 4">Buc</strain>
    </source>
</reference>
<name>A0A6C2CKV4_9RHOO</name>
<sequence length="72" mass="8509">MRLTAVLLLLWGGVSFLPGWFAEEMNTIVFLGWPVGFYMAAQGALIVFLLIVWLYDRWMTRIERRYGMYNED</sequence>
<keyword evidence="4" id="KW-1185">Reference proteome</keyword>
<dbReference type="InterPro" id="IPR019886">
    <property type="entry name" value="Na_symporter_ssu"/>
</dbReference>
<dbReference type="OrthoDB" id="9797746at2"/>
<evidence type="ECO:0000313" key="4">
    <source>
        <dbReference type="Proteomes" id="UP000389128"/>
    </source>
</evidence>
<evidence type="ECO:0000313" key="3">
    <source>
        <dbReference type="EMBL" id="TYC54631.1"/>
    </source>
</evidence>
<evidence type="ECO:0000259" key="2">
    <source>
        <dbReference type="Pfam" id="PF13937"/>
    </source>
</evidence>
<comment type="caution">
    <text evidence="3">The sequence shown here is derived from an EMBL/GenBank/DDBJ whole genome shotgun (WGS) entry which is preliminary data.</text>
</comment>
<feature type="transmembrane region" description="Helical" evidence="1">
    <location>
        <begin position="35"/>
        <end position="55"/>
    </location>
</feature>
<proteinExistence type="predicted"/>
<dbReference type="Proteomes" id="UP000389128">
    <property type="component" value="Unassembled WGS sequence"/>
</dbReference>
<protein>
    <submittedName>
        <fullName evidence="3">DUF4212 domain-containing protein</fullName>
    </submittedName>
</protein>
<gene>
    <name evidence="3" type="ORF">ETQ85_17930</name>
</gene>